<dbReference type="AlphaFoldDB" id="A0A8J2S1M1"/>
<proteinExistence type="predicted"/>
<dbReference type="PROSITE" id="PS50088">
    <property type="entry name" value="ANK_REPEAT"/>
    <property type="match status" value="1"/>
</dbReference>
<accession>A0A8J2S1M1</accession>
<evidence type="ECO:0000256" key="3">
    <source>
        <dbReference type="ARBA" id="ARBA00037385"/>
    </source>
</evidence>
<comment type="function">
    <text evidence="3">Plays an important role in regulating intracellular signaling events associated with erythroid terminal differentiation.</text>
</comment>
<dbReference type="EMBL" id="CAKKLH010000327">
    <property type="protein sequence ID" value="CAH0112565.1"/>
    <property type="molecule type" value="Genomic_DNA"/>
</dbReference>
<dbReference type="SUPFAM" id="SSF48403">
    <property type="entry name" value="Ankyrin repeat"/>
    <property type="match status" value="1"/>
</dbReference>
<gene>
    <name evidence="6" type="ORF">DGAL_LOCUS16298</name>
</gene>
<comment type="caution">
    <text evidence="6">The sequence shown here is derived from an EMBL/GenBank/DDBJ whole genome shotgun (WGS) entry which is preliminary data.</text>
</comment>
<keyword evidence="7" id="KW-1185">Reference proteome</keyword>
<dbReference type="PANTHER" id="PTHR24197:SF44">
    <property type="entry name" value="ANKYRIN REPEAT DOMAIN-CONTAINING PROTEIN 54"/>
    <property type="match status" value="1"/>
</dbReference>
<keyword evidence="2 5" id="KW-0040">ANK repeat</keyword>
<evidence type="ECO:0000256" key="2">
    <source>
        <dbReference type="ARBA" id="ARBA00023043"/>
    </source>
</evidence>
<evidence type="ECO:0000313" key="6">
    <source>
        <dbReference type="EMBL" id="CAH0112565.1"/>
    </source>
</evidence>
<name>A0A8J2S1M1_9CRUS</name>
<dbReference type="OrthoDB" id="3246549at2759"/>
<keyword evidence="1" id="KW-0677">Repeat</keyword>
<evidence type="ECO:0000313" key="7">
    <source>
        <dbReference type="Proteomes" id="UP000789390"/>
    </source>
</evidence>
<evidence type="ECO:0000256" key="5">
    <source>
        <dbReference type="PROSITE-ProRule" id="PRU00023"/>
    </source>
</evidence>
<organism evidence="6 7">
    <name type="scientific">Daphnia galeata</name>
    <dbReference type="NCBI Taxonomy" id="27404"/>
    <lineage>
        <taxon>Eukaryota</taxon>
        <taxon>Metazoa</taxon>
        <taxon>Ecdysozoa</taxon>
        <taxon>Arthropoda</taxon>
        <taxon>Crustacea</taxon>
        <taxon>Branchiopoda</taxon>
        <taxon>Diplostraca</taxon>
        <taxon>Cladocera</taxon>
        <taxon>Anomopoda</taxon>
        <taxon>Daphniidae</taxon>
        <taxon>Daphnia</taxon>
    </lineage>
</organism>
<dbReference type="Proteomes" id="UP000789390">
    <property type="component" value="Unassembled WGS sequence"/>
</dbReference>
<feature type="repeat" description="ANK" evidence="5">
    <location>
        <begin position="466"/>
        <end position="504"/>
    </location>
</feature>
<evidence type="ECO:0000256" key="1">
    <source>
        <dbReference type="ARBA" id="ARBA00022737"/>
    </source>
</evidence>
<protein>
    <recommendedName>
        <fullName evidence="4">Ankyrin repeat domain-containing protein 54</fullName>
    </recommendedName>
</protein>
<dbReference type="Gene3D" id="1.25.40.20">
    <property type="entry name" value="Ankyrin repeat-containing domain"/>
    <property type="match status" value="1"/>
</dbReference>
<reference evidence="6" key="1">
    <citation type="submission" date="2021-11" db="EMBL/GenBank/DDBJ databases">
        <authorList>
            <person name="Schell T."/>
        </authorList>
    </citation>
    <scope>NUCLEOTIDE SEQUENCE</scope>
    <source>
        <strain evidence="6">M5</strain>
    </source>
</reference>
<dbReference type="InterPro" id="IPR036770">
    <property type="entry name" value="Ankyrin_rpt-contain_sf"/>
</dbReference>
<evidence type="ECO:0000256" key="4">
    <source>
        <dbReference type="ARBA" id="ARBA00039237"/>
    </source>
</evidence>
<dbReference type="InterPro" id="IPR002110">
    <property type="entry name" value="Ankyrin_rpt"/>
</dbReference>
<sequence>MASAECSLKIEECTRRVLESVSMNLVTLFESAIETYSEIQLLNSLANCNEEASSLHFHLCETPVAIAIKSDCVPVVKKMMAFLRNALAQNIVENQLKITFIIHQLLHKFPIEELIDNLIYDPIPLYRREIRPHQWLMFFANIVTNCKKITRQDKIILLEVIGSALITQLCEPQFFIEGETLCGNYGLECWREAMTLRYFPQDGGDVMPKLPNFNVPSESSSFIFGSAVEVATIEELDLLQEDLKQNYLNVQMPIQCLGRMVIQALLVLQRISHHLGHPHWLYPQSFLDFAGFVFEFTDDFRIKTCLCILEELTTDDPNLLPPRTFGVLIQTLDRLSDYFIEALSEPPNSPEGRELNYANILIITKLATAIQPNHPHFQFFANIYVLMGVIYRLVFILDSISSRITSQEKQILETFYYDYFRARTERTPTVLQMAVQDICESTKHARLQTIQRILKFGADPNASDWFGRTPLHYLAERTQYNADESIPLFQVLLDAGAHLDVTADDGKTVICILKEKLEGKENPYFESLINTVFPLTCLCAGVIRRHGIPFEDRLPPRLKKLVSSHSAKASIDLHQPRR</sequence>
<dbReference type="Pfam" id="PF13637">
    <property type="entry name" value="Ank_4"/>
    <property type="match status" value="1"/>
</dbReference>
<dbReference type="PANTHER" id="PTHR24197">
    <property type="entry name" value="ANKYRIN REPEAT DOMAIN-CONTAINING PROTEIN 61"/>
    <property type="match status" value="1"/>
</dbReference>